<proteinExistence type="predicted"/>
<evidence type="ECO:0000313" key="1">
    <source>
        <dbReference type="EMBL" id="VDC28249.1"/>
    </source>
</evidence>
<dbReference type="EMBL" id="UXAW01000067">
    <property type="protein sequence ID" value="VDC28249.1"/>
    <property type="molecule type" value="Genomic_DNA"/>
</dbReference>
<dbReference type="AlphaFoldDB" id="A0A3P5X295"/>
<gene>
    <name evidence="1" type="ORF">XINFAN_02024</name>
</gene>
<evidence type="ECO:0000313" key="2">
    <source>
        <dbReference type="Proteomes" id="UP000277498"/>
    </source>
</evidence>
<keyword evidence="2" id="KW-1185">Reference proteome</keyword>
<reference evidence="1 2" key="1">
    <citation type="submission" date="2018-11" db="EMBL/GenBank/DDBJ databases">
        <authorList>
            <person name="Criscuolo A."/>
        </authorList>
    </citation>
    <scope>NUCLEOTIDE SEQUENCE [LARGE SCALE GENOMIC DNA]</scope>
    <source>
        <strain evidence="1">ACIP111625</strain>
    </source>
</reference>
<sequence length="67" mass="7078">MTTPNFTLGEHVSITCSGETGQVIGHAIYLTSSTQCLVRYRAANGRAVEKWWNVEALSAADAPPAAG</sequence>
<dbReference type="Proteomes" id="UP000277498">
    <property type="component" value="Unassembled WGS sequence"/>
</dbReference>
<dbReference type="RefSeq" id="WP_199286402.1">
    <property type="nucleotide sequence ID" value="NZ_UXAW01000067.1"/>
</dbReference>
<protein>
    <submittedName>
        <fullName evidence="1">Uncharacterized protein</fullName>
    </submittedName>
</protein>
<accession>A0A3P5X295</accession>
<name>A0A3P5X295_9RHOB</name>
<organism evidence="1 2">
    <name type="scientific">Pseudogemmobacter humi</name>
    <dbReference type="NCBI Taxonomy" id="2483812"/>
    <lineage>
        <taxon>Bacteria</taxon>
        <taxon>Pseudomonadati</taxon>
        <taxon>Pseudomonadota</taxon>
        <taxon>Alphaproteobacteria</taxon>
        <taxon>Rhodobacterales</taxon>
        <taxon>Paracoccaceae</taxon>
        <taxon>Pseudogemmobacter</taxon>
    </lineage>
</organism>